<sequence>MISYAPIIANQAQPVQTDVHISRIRPLRILGGAQIGLGVICVILGIVGVILSNTNNNSNCSYDYLYGDENYYYCRDSSGIFVLYLICIAFSGWQQSVIYIHTAQPGMVHNMPNTRILTRNQHEYDQLWKAEMAGYNGQQPANITNNQQQPSHLQGNQMLIRDYHGQQPQPFTMAYQQQNINGQQLVYSPEAAGYTTIQEEVQLNIPSTSILSAGGAVEYNQYFDIISSATSSACYISVGVAIEHTNCFGIILSTTGHAHSITIGGAIEYT</sequence>
<keyword evidence="1" id="KW-1133">Transmembrane helix</keyword>
<name>A0A8S3SU54_MYTED</name>
<evidence type="ECO:0000256" key="1">
    <source>
        <dbReference type="SAM" id="Phobius"/>
    </source>
</evidence>
<evidence type="ECO:0000313" key="3">
    <source>
        <dbReference type="Proteomes" id="UP000683360"/>
    </source>
</evidence>
<keyword evidence="1" id="KW-0812">Transmembrane</keyword>
<protein>
    <recommendedName>
        <fullName evidence="4">Transmembrane protein</fullName>
    </recommendedName>
</protein>
<evidence type="ECO:0000313" key="2">
    <source>
        <dbReference type="EMBL" id="CAG2225180.1"/>
    </source>
</evidence>
<accession>A0A8S3SU54</accession>
<keyword evidence="3" id="KW-1185">Reference proteome</keyword>
<keyword evidence="1" id="KW-0472">Membrane</keyword>
<gene>
    <name evidence="2" type="ORF">MEDL_38335</name>
</gene>
<dbReference type="Proteomes" id="UP000683360">
    <property type="component" value="Unassembled WGS sequence"/>
</dbReference>
<comment type="caution">
    <text evidence="2">The sequence shown here is derived from an EMBL/GenBank/DDBJ whole genome shotgun (WGS) entry which is preliminary data.</text>
</comment>
<dbReference type="AlphaFoldDB" id="A0A8S3SU54"/>
<organism evidence="2 3">
    <name type="scientific">Mytilus edulis</name>
    <name type="common">Blue mussel</name>
    <dbReference type="NCBI Taxonomy" id="6550"/>
    <lineage>
        <taxon>Eukaryota</taxon>
        <taxon>Metazoa</taxon>
        <taxon>Spiralia</taxon>
        <taxon>Lophotrochozoa</taxon>
        <taxon>Mollusca</taxon>
        <taxon>Bivalvia</taxon>
        <taxon>Autobranchia</taxon>
        <taxon>Pteriomorphia</taxon>
        <taxon>Mytilida</taxon>
        <taxon>Mytiloidea</taxon>
        <taxon>Mytilidae</taxon>
        <taxon>Mytilinae</taxon>
        <taxon>Mytilus</taxon>
    </lineage>
</organism>
<dbReference type="OrthoDB" id="6188525at2759"/>
<feature type="transmembrane region" description="Helical" evidence="1">
    <location>
        <begin position="29"/>
        <end position="51"/>
    </location>
</feature>
<proteinExistence type="predicted"/>
<reference evidence="2" key="1">
    <citation type="submission" date="2021-03" db="EMBL/GenBank/DDBJ databases">
        <authorList>
            <person name="Bekaert M."/>
        </authorList>
    </citation>
    <scope>NUCLEOTIDE SEQUENCE</scope>
</reference>
<dbReference type="EMBL" id="CAJPWZ010001840">
    <property type="protein sequence ID" value="CAG2225180.1"/>
    <property type="molecule type" value="Genomic_DNA"/>
</dbReference>
<evidence type="ECO:0008006" key="4">
    <source>
        <dbReference type="Google" id="ProtNLM"/>
    </source>
</evidence>